<proteinExistence type="predicted"/>
<organism evidence="1 2">
    <name type="scientific">Symbiodinium necroappetens</name>
    <dbReference type="NCBI Taxonomy" id="1628268"/>
    <lineage>
        <taxon>Eukaryota</taxon>
        <taxon>Sar</taxon>
        <taxon>Alveolata</taxon>
        <taxon>Dinophyceae</taxon>
        <taxon>Suessiales</taxon>
        <taxon>Symbiodiniaceae</taxon>
        <taxon>Symbiodinium</taxon>
    </lineage>
</organism>
<evidence type="ECO:0000313" key="1">
    <source>
        <dbReference type="EMBL" id="CAE7939011.1"/>
    </source>
</evidence>
<evidence type="ECO:0000313" key="2">
    <source>
        <dbReference type="Proteomes" id="UP000601435"/>
    </source>
</evidence>
<dbReference type="EMBL" id="CAJNJA010087674">
    <property type="protein sequence ID" value="CAE7939011.1"/>
    <property type="molecule type" value="Genomic_DNA"/>
</dbReference>
<dbReference type="Proteomes" id="UP000601435">
    <property type="component" value="Unassembled WGS sequence"/>
</dbReference>
<protein>
    <submittedName>
        <fullName evidence="1">TY4B-J protein</fullName>
    </submittedName>
</protein>
<comment type="caution">
    <text evidence="1">The sequence shown here is derived from an EMBL/GenBank/DDBJ whole genome shotgun (WGS) entry which is preliminary data.</text>
</comment>
<keyword evidence="2" id="KW-1185">Reference proteome</keyword>
<reference evidence="1" key="1">
    <citation type="submission" date="2021-02" db="EMBL/GenBank/DDBJ databases">
        <authorList>
            <person name="Dougan E. K."/>
            <person name="Rhodes N."/>
            <person name="Thang M."/>
            <person name="Chan C."/>
        </authorList>
    </citation>
    <scope>NUCLEOTIDE SEQUENCE</scope>
</reference>
<gene>
    <name evidence="1" type="primary">TY4B-J</name>
    <name evidence="1" type="ORF">SNEC2469_LOCUS33373</name>
</gene>
<accession>A0A813C3M6</accession>
<name>A0A813C3M6_9DINO</name>
<sequence>MEVSKKSAAARSKELHYHKVPDDVREGVDGARLKEWGNWQGFDAVEIIKPEDVDQFLRDNDGIEVTPTRIVVRGDLESGAEGARTDSPTASSMMFNLLLSITANKKWGLRAVPGEHASYILQDAQAGIQGLVIAHVDDLLWSGTSAMDAVMDEIIKEFKFGALEFGTVAEQWSKANLESQRKQRDHDVTEQERNQLRSVVGSLNWLVRVCRLDIAYEVHRLQAVMQKALVEDLINCNQILNYVKKTPDKGMFFKYEAFDVNDMTIYSITDASHGADYDIGKNGEPLGNRSQSGRILMVGPSTLETTGEGTVHVLEYHSSVIRRVCRSTLQAETLSMVLGYENAEHLRAVLYGLEHGGDKPDLVRAMDARKVVLFTDCKSLEQHLRQPGLHTVGDKRLAIDLSALRQLIWRLPGEDVGDPMLADAPPQTATTTTRWIDTATMIADGLTKRMKSAQIDDLMKSGKAALSFVKLHITSSVPEK</sequence>
<dbReference type="AlphaFoldDB" id="A0A813C3M6"/>
<dbReference type="OrthoDB" id="447612at2759"/>